<comment type="caution">
    <text evidence="2">The sequence shown here is derived from an EMBL/GenBank/DDBJ whole genome shotgun (WGS) entry which is preliminary data.</text>
</comment>
<evidence type="ECO:0000313" key="2">
    <source>
        <dbReference type="EMBL" id="OAY72757.1"/>
    </source>
</evidence>
<evidence type="ECO:0000313" key="3">
    <source>
        <dbReference type="Proteomes" id="UP000092600"/>
    </source>
</evidence>
<organism evidence="2 3">
    <name type="scientific">Ananas comosus</name>
    <name type="common">Pineapple</name>
    <name type="synonym">Ananas ananas</name>
    <dbReference type="NCBI Taxonomy" id="4615"/>
    <lineage>
        <taxon>Eukaryota</taxon>
        <taxon>Viridiplantae</taxon>
        <taxon>Streptophyta</taxon>
        <taxon>Embryophyta</taxon>
        <taxon>Tracheophyta</taxon>
        <taxon>Spermatophyta</taxon>
        <taxon>Magnoliopsida</taxon>
        <taxon>Liliopsida</taxon>
        <taxon>Poales</taxon>
        <taxon>Bromeliaceae</taxon>
        <taxon>Bromelioideae</taxon>
        <taxon>Ananas</taxon>
    </lineage>
</organism>
<dbReference type="EMBL" id="LSRQ01002998">
    <property type="protein sequence ID" value="OAY72757.1"/>
    <property type="molecule type" value="Genomic_DNA"/>
</dbReference>
<dbReference type="PANTHER" id="PTHR36730">
    <property type="entry name" value="OS03G0210700 PROTEIN"/>
    <property type="match status" value="1"/>
</dbReference>
<dbReference type="PANTHER" id="PTHR36730:SF1">
    <property type="entry name" value="CATHEPSIN PROPEPTIDE INHIBITOR DOMAIN-CONTAINING PROTEIN"/>
    <property type="match status" value="1"/>
</dbReference>
<evidence type="ECO:0000256" key="1">
    <source>
        <dbReference type="SAM" id="MobiDB-lite"/>
    </source>
</evidence>
<feature type="region of interest" description="Disordered" evidence="1">
    <location>
        <begin position="1"/>
        <end position="21"/>
    </location>
</feature>
<reference evidence="2 3" key="1">
    <citation type="journal article" date="2016" name="DNA Res.">
        <title>The draft genome of MD-2 pineapple using hybrid error correction of long reads.</title>
        <authorList>
            <person name="Redwan R.M."/>
            <person name="Saidin A."/>
            <person name="Kumar S.V."/>
        </authorList>
    </citation>
    <scope>NUCLEOTIDE SEQUENCE [LARGE SCALE GENOMIC DNA]</scope>
    <source>
        <strain evidence="3">cv. MD2</strain>
        <tissue evidence="2">Leaf</tissue>
    </source>
</reference>
<sequence length="263" mass="29456">MLFSSSSFLASPRPPPSISLTGKITAVDSAPLSPPRHRSNPSPSRALHWSLPAAASISFLLWSTPVDAGILSGFSGLESVPGPQLPQFDFLNKWNEDNQKKYAEFDSRFKSTTVLKELLEKSRLNKERNQKELQDKYCLRGAEWGVGDCSTEGMTQEERDEFVGMLKKRSKGGESTADNCQILQTRVNRFKSDKEWVGKAELKGFSCDIQFTDKELDIIEMAVYGDVIRPGKQCRCRTVAEMLGQMKSKNHLAACELPYKEPQ</sequence>
<accession>A0A199V6Q1</accession>
<dbReference type="AlphaFoldDB" id="A0A199V6Q1"/>
<name>A0A199V6Q1_ANACO</name>
<protein>
    <submittedName>
        <fullName evidence="2">Uncharacterized protein</fullName>
    </submittedName>
</protein>
<proteinExistence type="predicted"/>
<gene>
    <name evidence="2" type="ORF">ACMD2_09467</name>
</gene>
<dbReference type="Proteomes" id="UP000092600">
    <property type="component" value="Unassembled WGS sequence"/>
</dbReference>